<protein>
    <submittedName>
        <fullName evidence="2">Uncharacterized protein</fullName>
    </submittedName>
</protein>
<name>A0ABP3JHQ7_9ACTN</name>
<feature type="region of interest" description="Disordered" evidence="1">
    <location>
        <begin position="27"/>
        <end position="75"/>
    </location>
</feature>
<evidence type="ECO:0000256" key="1">
    <source>
        <dbReference type="SAM" id="MobiDB-lite"/>
    </source>
</evidence>
<accession>A0ABP3JHQ7</accession>
<gene>
    <name evidence="2" type="ORF">GCM10009544_15810</name>
</gene>
<sequence>MSGDFDTDDVAAMRRQGDLRAFLRDQIAAGKARRTQAPALTPPRPTGRRPGAWPPGTRPPGPAPTTGTPAEWQQAVDDYRATIRRRMARDDTAEETP</sequence>
<evidence type="ECO:0000313" key="2">
    <source>
        <dbReference type="EMBL" id="GAA0453884.1"/>
    </source>
</evidence>
<reference evidence="3" key="1">
    <citation type="journal article" date="2019" name="Int. J. Syst. Evol. Microbiol.">
        <title>The Global Catalogue of Microorganisms (GCM) 10K type strain sequencing project: providing services to taxonomists for standard genome sequencing and annotation.</title>
        <authorList>
            <consortium name="The Broad Institute Genomics Platform"/>
            <consortium name="The Broad Institute Genome Sequencing Center for Infectious Disease"/>
            <person name="Wu L."/>
            <person name="Ma J."/>
        </authorList>
    </citation>
    <scope>NUCLEOTIDE SEQUENCE [LARGE SCALE GENOMIC DNA]</scope>
    <source>
        <strain evidence="3">JCM 10649</strain>
    </source>
</reference>
<dbReference type="EMBL" id="BAAAHB010000011">
    <property type="protein sequence ID" value="GAA0453884.1"/>
    <property type="molecule type" value="Genomic_DNA"/>
</dbReference>
<keyword evidence="3" id="KW-1185">Reference proteome</keyword>
<dbReference type="RefSeq" id="WP_344087837.1">
    <property type="nucleotide sequence ID" value="NZ_BAAAHB010000011.1"/>
</dbReference>
<dbReference type="Proteomes" id="UP001499895">
    <property type="component" value="Unassembled WGS sequence"/>
</dbReference>
<organism evidence="2 3">
    <name type="scientific">Streptomyces stramineus</name>
    <dbReference type="NCBI Taxonomy" id="173861"/>
    <lineage>
        <taxon>Bacteria</taxon>
        <taxon>Bacillati</taxon>
        <taxon>Actinomycetota</taxon>
        <taxon>Actinomycetes</taxon>
        <taxon>Kitasatosporales</taxon>
        <taxon>Streptomycetaceae</taxon>
        <taxon>Streptomyces</taxon>
    </lineage>
</organism>
<evidence type="ECO:0000313" key="3">
    <source>
        <dbReference type="Proteomes" id="UP001499895"/>
    </source>
</evidence>
<comment type="caution">
    <text evidence="2">The sequence shown here is derived from an EMBL/GenBank/DDBJ whole genome shotgun (WGS) entry which is preliminary data.</text>
</comment>
<feature type="compositionally biased region" description="Pro residues" evidence="1">
    <location>
        <begin position="52"/>
        <end position="63"/>
    </location>
</feature>
<proteinExistence type="predicted"/>